<evidence type="ECO:0000256" key="4">
    <source>
        <dbReference type="ARBA" id="ARBA00023143"/>
    </source>
</evidence>
<evidence type="ECO:0000313" key="15">
    <source>
        <dbReference type="Proteomes" id="UP001058687"/>
    </source>
</evidence>
<dbReference type="GO" id="GO:0071978">
    <property type="term" value="P:bacterial-type flagellum-dependent swarming motility"/>
    <property type="evidence" value="ECO:0007669"/>
    <property type="project" value="TreeGrafter"/>
</dbReference>
<dbReference type="PANTHER" id="PTHR30435">
    <property type="entry name" value="FLAGELLAR PROTEIN"/>
    <property type="match status" value="1"/>
</dbReference>
<evidence type="ECO:0000256" key="5">
    <source>
        <dbReference type="ARBA" id="ARBA00025933"/>
    </source>
</evidence>
<dbReference type="InterPro" id="IPR019776">
    <property type="entry name" value="Flagellar_basal_body_rod_CS"/>
</dbReference>
<keyword evidence="12" id="KW-0969">Cilium</keyword>
<evidence type="ECO:0000313" key="12">
    <source>
        <dbReference type="EMBL" id="UTZ28375.1"/>
    </source>
</evidence>
<evidence type="ECO:0000256" key="8">
    <source>
        <dbReference type="RuleBase" id="RU362116"/>
    </source>
</evidence>
<evidence type="ECO:0000313" key="13">
    <source>
        <dbReference type="EMBL" id="UTZ33761.1"/>
    </source>
</evidence>
<dbReference type="EMBL" id="CP050471">
    <property type="protein sequence ID" value="UTZ33761.1"/>
    <property type="molecule type" value="Genomic_DNA"/>
</dbReference>
<comment type="similarity">
    <text evidence="2 8">Belongs to the flagella basal body rod proteins family.</text>
</comment>
<dbReference type="InterPro" id="IPR053967">
    <property type="entry name" value="LlgE_F_G-like_D1"/>
</dbReference>
<reference evidence="12" key="1">
    <citation type="submission" date="2020-03" db="EMBL/GenBank/DDBJ databases">
        <title>Five strains of Vibrio campbellii isolated from Mariana Trench.</title>
        <authorList>
            <person name="Liang J."/>
            <person name="Zhang X.-H."/>
        </authorList>
    </citation>
    <scope>NUCLEOTIDE SEQUENCE</scope>
    <source>
        <strain evidence="13">LJC013</strain>
        <strain evidence="12">LJC014</strain>
    </source>
</reference>
<dbReference type="NCBIfam" id="TIGR03506">
    <property type="entry name" value="FlgEFG_subfam"/>
    <property type="match status" value="2"/>
</dbReference>
<dbReference type="PROSITE" id="PS00588">
    <property type="entry name" value="FLAGELLA_BB_ROD"/>
    <property type="match status" value="1"/>
</dbReference>
<evidence type="ECO:0000256" key="1">
    <source>
        <dbReference type="ARBA" id="ARBA00004117"/>
    </source>
</evidence>
<dbReference type="GeneID" id="48232666"/>
<gene>
    <name evidence="12" type="primary">flgG</name>
    <name evidence="12" type="ORF">HB761_16875</name>
    <name evidence="13" type="ORF">HB762_21095</name>
    <name evidence="14" type="ORF">PUN50_26305</name>
</gene>
<dbReference type="OMA" id="RGYEMNA"/>
<dbReference type="Pfam" id="PF06429">
    <property type="entry name" value="Flg_bbr_C"/>
    <property type="match status" value="1"/>
</dbReference>
<dbReference type="GO" id="GO:0009426">
    <property type="term" value="C:bacterial-type flagellum basal body, distal rod"/>
    <property type="evidence" value="ECO:0007669"/>
    <property type="project" value="UniProtKB-UniRule"/>
</dbReference>
<keyword evidence="12" id="KW-0966">Cell projection</keyword>
<dbReference type="GeneID" id="67379028"/>
<dbReference type="EMBL" id="CP117989">
    <property type="protein sequence ID" value="WDG10877.1"/>
    <property type="molecule type" value="Genomic_DNA"/>
</dbReference>
<evidence type="ECO:0000256" key="6">
    <source>
        <dbReference type="ARBA" id="ARBA00032912"/>
    </source>
</evidence>
<accession>A0A0A3ETU2</accession>
<evidence type="ECO:0000259" key="10">
    <source>
        <dbReference type="Pfam" id="PF06429"/>
    </source>
</evidence>
<sequence>MHSALWVSKTGMAAQDTKMTAISNNLANVNTVGFKRDRVVFEDLFYSIQRQPGAQVDQVNELPSGVQLGSGVRVVGTQKVFTQGNTQNTTQELDLAVMGQGFFQIENSDGQIMYTRNGQFHINSEGLMVNSQGLPLEPQIQIPDNAISFSVGVDGTVTTTSADDPTPQQLGQITLAKFINPAGLEAVGGNLFRETEASGPADELIAGEDGAGSIKQGALEGSNVQVVEEMVDMITTQRAYEMNAKVVSAADDMLKFVAQSM</sequence>
<dbReference type="Proteomes" id="UP001059912">
    <property type="component" value="Chromosome 2"/>
</dbReference>
<reference evidence="14" key="2">
    <citation type="submission" date="2023-02" db="EMBL/GenBank/DDBJ databases">
        <title>Isolation, identification, and genome analysis of Vibrio campbellii in the Penaeus vannamei larvae stage.</title>
        <authorList>
            <person name="Huang T."/>
            <person name="Zhang B."/>
        </authorList>
    </citation>
    <scope>NUCLEOTIDE SEQUENCE</scope>
    <source>
        <strain evidence="14">20220413_1</strain>
    </source>
</reference>
<dbReference type="Proteomes" id="UP001219537">
    <property type="component" value="Chromosome 2"/>
</dbReference>
<dbReference type="Pfam" id="PF00460">
    <property type="entry name" value="Flg_bb_rod"/>
    <property type="match status" value="1"/>
</dbReference>
<dbReference type="EMBL" id="CP050468">
    <property type="protein sequence ID" value="UTZ28375.1"/>
    <property type="molecule type" value="Genomic_DNA"/>
</dbReference>
<comment type="subcellular location">
    <subcellularLocation>
        <location evidence="1 8">Bacterial flagellum basal body</location>
    </subcellularLocation>
</comment>
<dbReference type="RefSeq" id="WP_005432423.1">
    <property type="nucleotide sequence ID" value="NZ_BBKG01000015.1"/>
</dbReference>
<name>A0A0A3ETU2_9VIBR</name>
<dbReference type="Proteomes" id="UP001058687">
    <property type="component" value="Chromosome 2"/>
</dbReference>
<dbReference type="InterPro" id="IPR037925">
    <property type="entry name" value="FlgE/F/G-like"/>
</dbReference>
<evidence type="ECO:0000313" key="14">
    <source>
        <dbReference type="EMBL" id="WDG10877.1"/>
    </source>
</evidence>
<evidence type="ECO:0000259" key="11">
    <source>
        <dbReference type="Pfam" id="PF22692"/>
    </source>
</evidence>
<dbReference type="SUPFAM" id="SSF117143">
    <property type="entry name" value="Flagellar hook protein flgE"/>
    <property type="match status" value="1"/>
</dbReference>
<dbReference type="InterPro" id="IPR010930">
    <property type="entry name" value="Flg_bb/hook_C_dom"/>
</dbReference>
<evidence type="ECO:0000259" key="9">
    <source>
        <dbReference type="Pfam" id="PF00460"/>
    </source>
</evidence>
<evidence type="ECO:0000313" key="16">
    <source>
        <dbReference type="Proteomes" id="UP001059912"/>
    </source>
</evidence>
<keyword evidence="16" id="KW-1185">Reference proteome</keyword>
<dbReference type="InterPro" id="IPR012834">
    <property type="entry name" value="FlgG_G_neg"/>
</dbReference>
<proteinExistence type="inferred from homology"/>
<comment type="subunit">
    <text evidence="5 8">The basal body constitutes a major portion of the flagellar organelle and consists of four rings (L,P,S, and M) mounted on a central rod. The rod consists of about 26 subunits of FlgG in the distal portion, and FlgB, FlgC and FlgF are thought to build up the proximal portion of the rod with about 6 subunits each.</text>
</comment>
<evidence type="ECO:0000256" key="7">
    <source>
        <dbReference type="NCBIfam" id="TIGR02488"/>
    </source>
</evidence>
<keyword evidence="4 8" id="KW-0975">Bacterial flagellum</keyword>
<dbReference type="AlphaFoldDB" id="A0A0A3ETU2"/>
<dbReference type="InterPro" id="IPR020013">
    <property type="entry name" value="Flagellar_FlgE/F/G"/>
</dbReference>
<keyword evidence="12" id="KW-0282">Flagellum</keyword>
<dbReference type="InterPro" id="IPR001444">
    <property type="entry name" value="Flag_bb_rod_N"/>
</dbReference>
<dbReference type="OrthoDB" id="9804559at2"/>
<feature type="domain" description="Flagellar hook protein FlgE/F/G-like D1" evidence="11">
    <location>
        <begin position="96"/>
        <end position="158"/>
    </location>
</feature>
<dbReference type="Pfam" id="PF22692">
    <property type="entry name" value="LlgE_F_G_D1"/>
    <property type="match status" value="1"/>
</dbReference>
<feature type="domain" description="Flagellar basal body rod protein N-terminal" evidence="9">
    <location>
        <begin position="8"/>
        <end position="35"/>
    </location>
</feature>
<dbReference type="NCBIfam" id="TIGR02488">
    <property type="entry name" value="flgG_G_neg"/>
    <property type="match status" value="1"/>
</dbReference>
<feature type="domain" description="Flagellar basal-body/hook protein C-terminal" evidence="10">
    <location>
        <begin position="215"/>
        <end position="259"/>
    </location>
</feature>
<protein>
    <recommendedName>
        <fullName evidence="3 7">Flagellar basal-body rod protein FlgG</fullName>
    </recommendedName>
    <alternativeName>
        <fullName evidence="6 8">Distal rod protein</fullName>
    </alternativeName>
</protein>
<evidence type="ECO:0000256" key="2">
    <source>
        <dbReference type="ARBA" id="ARBA00009677"/>
    </source>
</evidence>
<organism evidence="12 15">
    <name type="scientific">Vibrio campbellii</name>
    <dbReference type="NCBI Taxonomy" id="680"/>
    <lineage>
        <taxon>Bacteria</taxon>
        <taxon>Pseudomonadati</taxon>
        <taxon>Pseudomonadota</taxon>
        <taxon>Gammaproteobacteria</taxon>
        <taxon>Vibrionales</taxon>
        <taxon>Vibrionaceae</taxon>
        <taxon>Vibrio</taxon>
    </lineage>
</organism>
<dbReference type="PANTHER" id="PTHR30435:SF19">
    <property type="entry name" value="FLAGELLAR BASAL-BODY ROD PROTEIN FLGG"/>
    <property type="match status" value="1"/>
</dbReference>
<evidence type="ECO:0000256" key="3">
    <source>
        <dbReference type="ARBA" id="ARBA00017948"/>
    </source>
</evidence>